<dbReference type="PROSITE" id="PS00409">
    <property type="entry name" value="PROKAR_NTER_METHYL"/>
    <property type="match status" value="1"/>
</dbReference>
<dbReference type="PATRIC" id="fig|1300345.3.peg.1945"/>
<dbReference type="AlphaFoldDB" id="A0A0A2WEW4"/>
<dbReference type="InterPro" id="IPR045584">
    <property type="entry name" value="Pilin-like"/>
</dbReference>
<reference evidence="2 3" key="1">
    <citation type="submission" date="2014-09" db="EMBL/GenBank/DDBJ databases">
        <title>Genome sequences of Lysobacter dokdonensis DS-58.</title>
        <authorList>
            <person name="Kim J.F."/>
            <person name="Kwak M.-J."/>
        </authorList>
    </citation>
    <scope>NUCLEOTIDE SEQUENCE [LARGE SCALE GENOMIC DNA]</scope>
    <source>
        <strain evidence="2 3">DS-58</strain>
    </source>
</reference>
<dbReference type="InterPro" id="IPR012902">
    <property type="entry name" value="N_methyl_site"/>
</dbReference>
<name>A0A0A2WEW4_9GAMM</name>
<evidence type="ECO:0008006" key="4">
    <source>
        <dbReference type="Google" id="ProtNLM"/>
    </source>
</evidence>
<keyword evidence="1" id="KW-0472">Membrane</keyword>
<dbReference type="STRING" id="1300345.LF41_269"/>
<gene>
    <name evidence="2" type="ORF">LF41_269</name>
</gene>
<proteinExistence type="predicted"/>
<dbReference type="Proteomes" id="UP000030518">
    <property type="component" value="Unassembled WGS sequence"/>
</dbReference>
<dbReference type="Pfam" id="PF07963">
    <property type="entry name" value="N_methyl"/>
    <property type="match status" value="1"/>
</dbReference>
<sequence length="197" mass="21052">MLKRRQAGFTLIELMVSLVLALVVMAAVITLVVAVIRSNRQTLQSTRLNQELRATLNLVANDLRRARSVGDPLTAALGANEFRPVATPGNVCAIYAYEGAAQGPWHVLGVDSGRLRVLGAGARPNTCALDGATQLSSDQVEITAIRFDRVPAGATDDFVRQIDVTITGRLVDTNPSAAPTERTMRQTVYVRSVGAGI</sequence>
<evidence type="ECO:0000313" key="3">
    <source>
        <dbReference type="Proteomes" id="UP000030518"/>
    </source>
</evidence>
<keyword evidence="1" id="KW-0812">Transmembrane</keyword>
<evidence type="ECO:0000256" key="1">
    <source>
        <dbReference type="SAM" id="Phobius"/>
    </source>
</evidence>
<accession>A0A0A2WEW4</accession>
<comment type="caution">
    <text evidence="2">The sequence shown here is derived from an EMBL/GenBank/DDBJ whole genome shotgun (WGS) entry which is preliminary data.</text>
</comment>
<dbReference type="SUPFAM" id="SSF54523">
    <property type="entry name" value="Pili subunits"/>
    <property type="match status" value="1"/>
</dbReference>
<dbReference type="eggNOG" id="COG4795">
    <property type="taxonomic scope" value="Bacteria"/>
</dbReference>
<keyword evidence="3" id="KW-1185">Reference proteome</keyword>
<dbReference type="NCBIfam" id="TIGR02532">
    <property type="entry name" value="IV_pilin_GFxxxE"/>
    <property type="match status" value="1"/>
</dbReference>
<keyword evidence="1" id="KW-1133">Transmembrane helix</keyword>
<protein>
    <recommendedName>
        <fullName evidence="4">Prepilin-type N-terminal cleavage/methylation domain-containing protein</fullName>
    </recommendedName>
</protein>
<feature type="transmembrane region" description="Helical" evidence="1">
    <location>
        <begin position="12"/>
        <end position="36"/>
    </location>
</feature>
<evidence type="ECO:0000313" key="2">
    <source>
        <dbReference type="EMBL" id="KGQ18736.1"/>
    </source>
</evidence>
<organism evidence="2 3">
    <name type="scientific">Lysobacter dokdonensis DS-58</name>
    <dbReference type="NCBI Taxonomy" id="1300345"/>
    <lineage>
        <taxon>Bacteria</taxon>
        <taxon>Pseudomonadati</taxon>
        <taxon>Pseudomonadota</taxon>
        <taxon>Gammaproteobacteria</taxon>
        <taxon>Lysobacterales</taxon>
        <taxon>Lysobacteraceae</taxon>
        <taxon>Noviluteimonas</taxon>
    </lineage>
</organism>
<dbReference type="EMBL" id="JRKJ01000016">
    <property type="protein sequence ID" value="KGQ18736.1"/>
    <property type="molecule type" value="Genomic_DNA"/>
</dbReference>